<proteinExistence type="predicted"/>
<organism evidence="3 4">
    <name type="scientific">Pseudoxanthomonas daejeonensis</name>
    <dbReference type="NCBI Taxonomy" id="266062"/>
    <lineage>
        <taxon>Bacteria</taxon>
        <taxon>Pseudomonadati</taxon>
        <taxon>Pseudomonadota</taxon>
        <taxon>Gammaproteobacteria</taxon>
        <taxon>Lysobacterales</taxon>
        <taxon>Lysobacteraceae</taxon>
        <taxon>Pseudoxanthomonas</taxon>
    </lineage>
</organism>
<feature type="signal peptide" evidence="1">
    <location>
        <begin position="1"/>
        <end position="37"/>
    </location>
</feature>
<protein>
    <recommendedName>
        <fullName evidence="2">Cupin type-2 domain-containing protein</fullName>
    </recommendedName>
</protein>
<dbReference type="PANTHER" id="PTHR36440:SF1">
    <property type="entry name" value="PUTATIVE (AFU_ORTHOLOGUE AFUA_8G07350)-RELATED"/>
    <property type="match status" value="1"/>
</dbReference>
<dbReference type="PANTHER" id="PTHR36440">
    <property type="entry name" value="PUTATIVE (AFU_ORTHOLOGUE AFUA_8G07350)-RELATED"/>
    <property type="match status" value="1"/>
</dbReference>
<dbReference type="InterPro" id="IPR014710">
    <property type="entry name" value="RmlC-like_jellyroll"/>
</dbReference>
<evidence type="ECO:0000313" key="3">
    <source>
        <dbReference type="EMBL" id="KAF1697528.1"/>
    </source>
</evidence>
<dbReference type="InterPro" id="IPR011051">
    <property type="entry name" value="RmlC_Cupin_sf"/>
</dbReference>
<keyword evidence="4" id="KW-1185">Reference proteome</keyword>
<feature type="domain" description="Cupin type-2" evidence="2">
    <location>
        <begin position="87"/>
        <end position="149"/>
    </location>
</feature>
<accession>A0ABQ6ZBV8</accession>
<evidence type="ECO:0000313" key="4">
    <source>
        <dbReference type="Proteomes" id="UP000788419"/>
    </source>
</evidence>
<name>A0ABQ6ZBV8_9GAMM</name>
<dbReference type="Pfam" id="PF07883">
    <property type="entry name" value="Cupin_2"/>
    <property type="match status" value="1"/>
</dbReference>
<dbReference type="Proteomes" id="UP000788419">
    <property type="component" value="Unassembled WGS sequence"/>
</dbReference>
<dbReference type="SUPFAM" id="SSF51182">
    <property type="entry name" value="RmlC-like cupins"/>
    <property type="match status" value="1"/>
</dbReference>
<gene>
    <name evidence="3" type="ORF">CSC65_01295</name>
</gene>
<evidence type="ECO:0000256" key="1">
    <source>
        <dbReference type="SAM" id="SignalP"/>
    </source>
</evidence>
<dbReference type="InterPro" id="IPR053146">
    <property type="entry name" value="QDO-like"/>
</dbReference>
<evidence type="ECO:0000259" key="2">
    <source>
        <dbReference type="Pfam" id="PF07883"/>
    </source>
</evidence>
<sequence length="204" mass="21958">MRCALVTPTVKGRATMKSMTVLAAALAPMLLASMAQAATPAQSQAQVAARTIESTPPVPYDAGVYRLLVPAESQDGRFAVIELVEGPGYQTPWHRHDAMEERYYVAEGTLTLSSAEGTRDYPAGSYVTIPPGAAHAQGNRTAQPVRLLLTITPGGFEQFFIDRAELHKTVQRGDPAFQDEMVKLAMRHGRWLQPAEAPSGAATP</sequence>
<dbReference type="EMBL" id="PDWN01000001">
    <property type="protein sequence ID" value="KAF1697528.1"/>
    <property type="molecule type" value="Genomic_DNA"/>
</dbReference>
<feature type="chain" id="PRO_5045481519" description="Cupin type-2 domain-containing protein" evidence="1">
    <location>
        <begin position="38"/>
        <end position="204"/>
    </location>
</feature>
<dbReference type="InterPro" id="IPR013096">
    <property type="entry name" value="Cupin_2"/>
</dbReference>
<dbReference type="Gene3D" id="2.60.120.10">
    <property type="entry name" value="Jelly Rolls"/>
    <property type="match status" value="1"/>
</dbReference>
<keyword evidence="1" id="KW-0732">Signal</keyword>
<reference evidence="3 4" key="1">
    <citation type="submission" date="2017-10" db="EMBL/GenBank/DDBJ databases">
        <title>Whole genome sequencing of members of genus Pseudoxanthomonas.</title>
        <authorList>
            <person name="Kumar S."/>
            <person name="Bansal K."/>
            <person name="Kaur A."/>
            <person name="Patil P."/>
            <person name="Sharma S."/>
            <person name="Patil P.B."/>
        </authorList>
    </citation>
    <scope>NUCLEOTIDE SEQUENCE [LARGE SCALE GENOMIC DNA]</scope>
    <source>
        <strain evidence="3 4">DSM 17801</strain>
    </source>
</reference>
<comment type="caution">
    <text evidence="3">The sequence shown here is derived from an EMBL/GenBank/DDBJ whole genome shotgun (WGS) entry which is preliminary data.</text>
</comment>